<keyword evidence="2" id="KW-1185">Reference proteome</keyword>
<gene>
    <name evidence="1" type="ORF">GTS_20130</name>
</gene>
<dbReference type="Proteomes" id="UP000298860">
    <property type="component" value="Unassembled WGS sequence"/>
</dbReference>
<evidence type="ECO:0008006" key="3">
    <source>
        <dbReference type="Google" id="ProtNLM"/>
    </source>
</evidence>
<dbReference type="EMBL" id="BJFL01000007">
    <property type="protein sequence ID" value="GDY30380.1"/>
    <property type="molecule type" value="Genomic_DNA"/>
</dbReference>
<comment type="caution">
    <text evidence="1">The sequence shown here is derived from an EMBL/GenBank/DDBJ whole genome shotgun (WGS) entry which is preliminary data.</text>
</comment>
<dbReference type="AlphaFoldDB" id="A0A4D4J5L6"/>
<accession>A0A4D4J5L6</accession>
<proteinExistence type="predicted"/>
<evidence type="ECO:0000313" key="1">
    <source>
        <dbReference type="EMBL" id="GDY30380.1"/>
    </source>
</evidence>
<name>A0A4D4J5L6_9PSEU</name>
<sequence length="450" mass="47117">MTGDTRFRAWLVAAVAAVLLAGLVLVSPAGLLRDGAAPSGVDGPAGHRSGSAAALAVADLLHRRAVAVLGRDEAGFMATVDPGADPSFRAAQRALFRDLGGVPLRVWEYRVDPDDALDPGSPAALAGADELWAPRVVLRYALAEVDEVPTTRPMGYLFDRRGPDWYLASDTALAAAGRDTWRGPWDFGPCLVRHTRSGLVIAHPGAEGTALADRVAAELDAAVGAVAAVWGAGWPRRVAVLVPAGGAEMRALVGPEFSVDAIAAVAIADRVSLAGHTAEGQRVVLNADTAGRMSTQTLRVVLRHEVTHVAARAATVDGAPMWLLEGFADYLGYRDSGIPLAQAAGDLADLVRAGRTPDALPDDADFRAGAARLDLAYQEAWTAVRYLAERVGEPRLVELYRRIAGLARPSWSEVDAALRAVAGIDHAGLVAGWRNYLSGHLGSAGATGDR</sequence>
<reference evidence="2" key="1">
    <citation type="submission" date="2019-04" db="EMBL/GenBank/DDBJ databases">
        <title>Draft genome sequence of Pseudonocardiaceae bacterium SL3-2-4.</title>
        <authorList>
            <person name="Ningsih F."/>
            <person name="Yokota A."/>
            <person name="Sakai Y."/>
            <person name="Nanatani K."/>
            <person name="Yabe S."/>
            <person name="Oetari A."/>
            <person name="Sjamsuridzal W."/>
        </authorList>
    </citation>
    <scope>NUCLEOTIDE SEQUENCE [LARGE SCALE GENOMIC DNA]</scope>
    <source>
        <strain evidence="2">SL3-2-4</strain>
    </source>
</reference>
<evidence type="ECO:0000313" key="2">
    <source>
        <dbReference type="Proteomes" id="UP000298860"/>
    </source>
</evidence>
<dbReference type="RefSeq" id="WP_225978261.1">
    <property type="nucleotide sequence ID" value="NZ_BJFL01000007.1"/>
</dbReference>
<protein>
    <recommendedName>
        <fullName evidence="3">Peptidase MA-like domain-containing protein</fullName>
    </recommendedName>
</protein>
<organism evidence="1 2">
    <name type="scientific">Gandjariella thermophila</name>
    <dbReference type="NCBI Taxonomy" id="1931992"/>
    <lineage>
        <taxon>Bacteria</taxon>
        <taxon>Bacillati</taxon>
        <taxon>Actinomycetota</taxon>
        <taxon>Actinomycetes</taxon>
        <taxon>Pseudonocardiales</taxon>
        <taxon>Pseudonocardiaceae</taxon>
        <taxon>Gandjariella</taxon>
    </lineage>
</organism>